<protein>
    <submittedName>
        <fullName evidence="1">Uncharacterized protein</fullName>
    </submittedName>
</protein>
<keyword evidence="2" id="KW-1185">Reference proteome</keyword>
<evidence type="ECO:0000313" key="1">
    <source>
        <dbReference type="EMBL" id="GBP44786.1"/>
    </source>
</evidence>
<gene>
    <name evidence="1" type="ORF">EVAR_86601_1</name>
</gene>
<organism evidence="1 2">
    <name type="scientific">Eumeta variegata</name>
    <name type="common">Bagworm moth</name>
    <name type="synonym">Eumeta japonica</name>
    <dbReference type="NCBI Taxonomy" id="151549"/>
    <lineage>
        <taxon>Eukaryota</taxon>
        <taxon>Metazoa</taxon>
        <taxon>Ecdysozoa</taxon>
        <taxon>Arthropoda</taxon>
        <taxon>Hexapoda</taxon>
        <taxon>Insecta</taxon>
        <taxon>Pterygota</taxon>
        <taxon>Neoptera</taxon>
        <taxon>Endopterygota</taxon>
        <taxon>Lepidoptera</taxon>
        <taxon>Glossata</taxon>
        <taxon>Ditrysia</taxon>
        <taxon>Tineoidea</taxon>
        <taxon>Psychidae</taxon>
        <taxon>Oiketicinae</taxon>
        <taxon>Eumeta</taxon>
    </lineage>
</organism>
<evidence type="ECO:0000313" key="2">
    <source>
        <dbReference type="Proteomes" id="UP000299102"/>
    </source>
</evidence>
<comment type="caution">
    <text evidence="1">The sequence shown here is derived from an EMBL/GenBank/DDBJ whole genome shotgun (WGS) entry which is preliminary data.</text>
</comment>
<name>A0A4C1VZU6_EUMVA</name>
<proteinExistence type="predicted"/>
<sequence length="71" mass="8174">MQLFLKDAEQARLPRQLYADVLRSWYVIGSIRLSRIGRYSSRLESVAKSRPLIAPLSAKPAHRPFVSRDAY</sequence>
<reference evidence="1 2" key="1">
    <citation type="journal article" date="2019" name="Commun. Biol.">
        <title>The bagworm genome reveals a unique fibroin gene that provides high tensile strength.</title>
        <authorList>
            <person name="Kono N."/>
            <person name="Nakamura H."/>
            <person name="Ohtoshi R."/>
            <person name="Tomita M."/>
            <person name="Numata K."/>
            <person name="Arakawa K."/>
        </authorList>
    </citation>
    <scope>NUCLEOTIDE SEQUENCE [LARGE SCALE GENOMIC DNA]</scope>
</reference>
<dbReference type="EMBL" id="BGZK01000458">
    <property type="protein sequence ID" value="GBP44786.1"/>
    <property type="molecule type" value="Genomic_DNA"/>
</dbReference>
<dbReference type="Proteomes" id="UP000299102">
    <property type="component" value="Unassembled WGS sequence"/>
</dbReference>
<accession>A0A4C1VZU6</accession>
<dbReference type="AlphaFoldDB" id="A0A4C1VZU6"/>